<evidence type="ECO:0000256" key="2">
    <source>
        <dbReference type="ARBA" id="ARBA00023015"/>
    </source>
</evidence>
<dbReference type="Pfam" id="PF08281">
    <property type="entry name" value="Sigma70_r4_2"/>
    <property type="match status" value="1"/>
</dbReference>
<evidence type="ECO:0000313" key="8">
    <source>
        <dbReference type="EMBL" id="QUS58804.1"/>
    </source>
</evidence>
<evidence type="ECO:0000259" key="6">
    <source>
        <dbReference type="Pfam" id="PF04542"/>
    </source>
</evidence>
<dbReference type="InterPro" id="IPR014284">
    <property type="entry name" value="RNA_pol_sigma-70_dom"/>
</dbReference>
<dbReference type="NCBIfam" id="NF007215">
    <property type="entry name" value="PRK09637.1"/>
    <property type="match status" value="1"/>
</dbReference>
<dbReference type="InterPro" id="IPR039425">
    <property type="entry name" value="RNA_pol_sigma-70-like"/>
</dbReference>
<dbReference type="Gene3D" id="1.10.1740.10">
    <property type="match status" value="1"/>
</dbReference>
<dbReference type="Pfam" id="PF04542">
    <property type="entry name" value="Sigma70_r2"/>
    <property type="match status" value="1"/>
</dbReference>
<dbReference type="InterPro" id="IPR014304">
    <property type="entry name" value="RNA_pol_sigma-Z"/>
</dbReference>
<feature type="domain" description="RNA polymerase sigma factor 70 region 4 type 2" evidence="7">
    <location>
        <begin position="107"/>
        <end position="154"/>
    </location>
</feature>
<evidence type="ECO:0000256" key="5">
    <source>
        <dbReference type="NCBIfam" id="TIGR02959"/>
    </source>
</evidence>
<dbReference type="Proteomes" id="UP000680706">
    <property type="component" value="Plasmid pAb134-02"/>
</dbReference>
<name>A0ABX8AUN5_9HYPH</name>
<reference evidence="8 9" key="1">
    <citation type="journal article" date="2021" name="Angew. Chem. Int. Ed. Engl.">
        <title>A novel family of nonribosomal peptides modulate collective behavior in Pseudovibrio bacteria isolated from marine sponges.</title>
        <authorList>
            <person name="Ioca L.P."/>
            <person name="Dai Y."/>
            <person name="Kunakom S."/>
            <person name="Diaz-Espinosa J."/>
            <person name="Krunic A."/>
            <person name="Crnkovic C.M."/>
            <person name="Orjala J."/>
            <person name="Sanchez L.M."/>
            <person name="Ferreira A.G."/>
            <person name="Berlinck R.G.S."/>
            <person name="Eustaquio A.S."/>
        </authorList>
    </citation>
    <scope>NUCLEOTIDE SEQUENCE [LARGE SCALE GENOMIC DNA]</scope>
    <source>
        <strain evidence="8 9">Ab134</strain>
        <plasmid evidence="8 9">pAb134-02</plasmid>
    </source>
</reference>
<evidence type="ECO:0000259" key="7">
    <source>
        <dbReference type="Pfam" id="PF08281"/>
    </source>
</evidence>
<dbReference type="NCBIfam" id="TIGR02937">
    <property type="entry name" value="sigma70-ECF"/>
    <property type="match status" value="1"/>
</dbReference>
<evidence type="ECO:0000313" key="9">
    <source>
        <dbReference type="Proteomes" id="UP000680706"/>
    </source>
</evidence>
<dbReference type="EMBL" id="CP074128">
    <property type="protein sequence ID" value="QUS58804.1"/>
    <property type="molecule type" value="Genomic_DNA"/>
</dbReference>
<organism evidence="8 9">
    <name type="scientific">Pseudovibrio brasiliensis</name>
    <dbReference type="NCBI Taxonomy" id="1898042"/>
    <lineage>
        <taxon>Bacteria</taxon>
        <taxon>Pseudomonadati</taxon>
        <taxon>Pseudomonadota</taxon>
        <taxon>Alphaproteobacteria</taxon>
        <taxon>Hyphomicrobiales</taxon>
        <taxon>Stappiaceae</taxon>
        <taxon>Pseudovibrio</taxon>
    </lineage>
</organism>
<sequence length="185" mass="21054">MQGLNMTLEQIWQEYRAALKAFLHSKLSNPADVDDLLQDILIKTFEKRGELKDQTALKSWLFQVANNAIIDHYRKNATRSDTSAAEDWHKQDAASIEQDLAVCIRPFIASLPDDSAELLTRIDLEGISQKDLAAEMGISYSTLKSRVQKSRSQMRKLYEDCCKMTLDTKGRVADYQEKSDSCKNC</sequence>
<geneLocation type="plasmid" evidence="8 9">
    <name>pAb134-02</name>
</geneLocation>
<evidence type="ECO:0000256" key="1">
    <source>
        <dbReference type="ARBA" id="ARBA00010641"/>
    </source>
</evidence>
<comment type="similarity">
    <text evidence="1">Belongs to the sigma-70 factor family. ECF subfamily.</text>
</comment>
<dbReference type="NCBIfam" id="TIGR02959">
    <property type="entry name" value="SigZ"/>
    <property type="match status" value="1"/>
</dbReference>
<dbReference type="InterPro" id="IPR013325">
    <property type="entry name" value="RNA_pol_sigma_r2"/>
</dbReference>
<keyword evidence="3" id="KW-0731">Sigma factor</keyword>
<evidence type="ECO:0000256" key="3">
    <source>
        <dbReference type="ARBA" id="ARBA00023082"/>
    </source>
</evidence>
<dbReference type="PANTHER" id="PTHR43133:SF62">
    <property type="entry name" value="RNA POLYMERASE SIGMA FACTOR SIGZ"/>
    <property type="match status" value="1"/>
</dbReference>
<evidence type="ECO:0000256" key="4">
    <source>
        <dbReference type="ARBA" id="ARBA00023163"/>
    </source>
</evidence>
<keyword evidence="2" id="KW-0805">Transcription regulation</keyword>
<dbReference type="CDD" id="cd06171">
    <property type="entry name" value="Sigma70_r4"/>
    <property type="match status" value="1"/>
</dbReference>
<proteinExistence type="inferred from homology"/>
<dbReference type="InterPro" id="IPR013249">
    <property type="entry name" value="RNA_pol_sigma70_r4_t2"/>
</dbReference>
<dbReference type="Gene3D" id="1.10.10.10">
    <property type="entry name" value="Winged helix-like DNA-binding domain superfamily/Winged helix DNA-binding domain"/>
    <property type="match status" value="1"/>
</dbReference>
<keyword evidence="9" id="KW-1185">Reference proteome</keyword>
<keyword evidence="8" id="KW-0614">Plasmid</keyword>
<dbReference type="InterPro" id="IPR013324">
    <property type="entry name" value="RNA_pol_sigma_r3/r4-like"/>
</dbReference>
<gene>
    <name evidence="8" type="primary">sigZ</name>
    <name evidence="8" type="ORF">KGB56_25735</name>
</gene>
<keyword evidence="4" id="KW-0804">Transcription</keyword>
<dbReference type="PANTHER" id="PTHR43133">
    <property type="entry name" value="RNA POLYMERASE ECF-TYPE SIGMA FACTO"/>
    <property type="match status" value="1"/>
</dbReference>
<dbReference type="InterPro" id="IPR036388">
    <property type="entry name" value="WH-like_DNA-bd_sf"/>
</dbReference>
<accession>A0ABX8AUN5</accession>
<dbReference type="SUPFAM" id="SSF88946">
    <property type="entry name" value="Sigma2 domain of RNA polymerase sigma factors"/>
    <property type="match status" value="1"/>
</dbReference>
<feature type="domain" description="RNA polymerase sigma-70 region 2" evidence="6">
    <location>
        <begin position="12"/>
        <end position="77"/>
    </location>
</feature>
<dbReference type="SUPFAM" id="SSF88659">
    <property type="entry name" value="Sigma3 and sigma4 domains of RNA polymerase sigma factors"/>
    <property type="match status" value="1"/>
</dbReference>
<dbReference type="InterPro" id="IPR007627">
    <property type="entry name" value="RNA_pol_sigma70_r2"/>
</dbReference>
<protein>
    <recommendedName>
        <fullName evidence="5">RNA polymerase sigma factor SigZ</fullName>
    </recommendedName>
</protein>